<name>A0CE32_PARTE</name>
<protein>
    <submittedName>
        <fullName evidence="1">Uncharacterized protein</fullName>
    </submittedName>
</protein>
<proteinExistence type="predicted"/>
<dbReference type="KEGG" id="ptm:GSPATT00007261001"/>
<evidence type="ECO:0000313" key="2">
    <source>
        <dbReference type="Proteomes" id="UP000000600"/>
    </source>
</evidence>
<reference evidence="1 2" key="1">
    <citation type="journal article" date="2006" name="Nature">
        <title>Global trends of whole-genome duplications revealed by the ciliate Paramecium tetraurelia.</title>
        <authorList>
            <consortium name="Genoscope"/>
            <person name="Aury J.-M."/>
            <person name="Jaillon O."/>
            <person name="Duret L."/>
            <person name="Noel B."/>
            <person name="Jubin C."/>
            <person name="Porcel B.M."/>
            <person name="Segurens B."/>
            <person name="Daubin V."/>
            <person name="Anthouard V."/>
            <person name="Aiach N."/>
            <person name="Arnaiz O."/>
            <person name="Billaut A."/>
            <person name="Beisson J."/>
            <person name="Blanc I."/>
            <person name="Bouhouche K."/>
            <person name="Camara F."/>
            <person name="Duharcourt S."/>
            <person name="Guigo R."/>
            <person name="Gogendeau D."/>
            <person name="Katinka M."/>
            <person name="Keller A.-M."/>
            <person name="Kissmehl R."/>
            <person name="Klotz C."/>
            <person name="Koll F."/>
            <person name="Le Moue A."/>
            <person name="Lepere C."/>
            <person name="Malinsky S."/>
            <person name="Nowacki M."/>
            <person name="Nowak J.K."/>
            <person name="Plattner H."/>
            <person name="Poulain J."/>
            <person name="Ruiz F."/>
            <person name="Serrano V."/>
            <person name="Zagulski M."/>
            <person name="Dessen P."/>
            <person name="Betermier M."/>
            <person name="Weissenbach J."/>
            <person name="Scarpelli C."/>
            <person name="Schachter V."/>
            <person name="Sperling L."/>
            <person name="Meyer E."/>
            <person name="Cohen J."/>
            <person name="Wincker P."/>
        </authorList>
    </citation>
    <scope>NUCLEOTIDE SEQUENCE [LARGE SCALE GENOMIC DNA]</scope>
    <source>
        <strain evidence="1 2">Stock d4-2</strain>
    </source>
</reference>
<organism evidence="1 2">
    <name type="scientific">Paramecium tetraurelia</name>
    <dbReference type="NCBI Taxonomy" id="5888"/>
    <lineage>
        <taxon>Eukaryota</taxon>
        <taxon>Sar</taxon>
        <taxon>Alveolata</taxon>
        <taxon>Ciliophora</taxon>
        <taxon>Intramacronucleata</taxon>
        <taxon>Oligohymenophorea</taxon>
        <taxon>Peniculida</taxon>
        <taxon>Parameciidae</taxon>
        <taxon>Paramecium</taxon>
    </lineage>
</organism>
<dbReference type="AlphaFoldDB" id="A0CE32"/>
<dbReference type="HOGENOM" id="CLU_2269038_0_0_1"/>
<evidence type="ECO:0000313" key="1">
    <source>
        <dbReference type="EMBL" id="CAK69049.1"/>
    </source>
</evidence>
<dbReference type="GeneID" id="5022231"/>
<dbReference type="RefSeq" id="XP_001436446.1">
    <property type="nucleotide sequence ID" value="XM_001436409.1"/>
</dbReference>
<accession>A0CE32</accession>
<dbReference type="EMBL" id="CT868063">
    <property type="protein sequence ID" value="CAK69049.1"/>
    <property type="molecule type" value="Genomic_DNA"/>
</dbReference>
<dbReference type="Proteomes" id="UP000000600">
    <property type="component" value="Unassembled WGS sequence"/>
</dbReference>
<sequence length="103" mass="12295">MDIGVDQIRRFRINCQLGVIAVKIGFHVFNNIQLKMENHNQLFHYSGKKITKVYIKHEINIQLQKWEFLIKISLQNQLKKPSLSLQFQKQYYKYIANQGIHHG</sequence>
<gene>
    <name evidence="1" type="ORF">GSPATT00007261001</name>
</gene>
<dbReference type="InParanoid" id="A0CE32"/>
<keyword evidence="2" id="KW-1185">Reference proteome</keyword>